<feature type="region of interest" description="Disordered" evidence="4">
    <location>
        <begin position="305"/>
        <end position="331"/>
    </location>
</feature>
<dbReference type="AlphaFoldDB" id="T1HZ94"/>
<dbReference type="STRING" id="13249.T1HZ94"/>
<dbReference type="PROSITE" id="PS50827">
    <property type="entry name" value="DDT"/>
    <property type="match status" value="1"/>
</dbReference>
<dbReference type="InParanoid" id="T1HZ94"/>
<dbReference type="Pfam" id="PF02791">
    <property type="entry name" value="DDT"/>
    <property type="match status" value="1"/>
</dbReference>
<evidence type="ECO:0000313" key="5">
    <source>
        <dbReference type="EnsemblMetazoa" id="RPRC009364-PA"/>
    </source>
</evidence>
<accession>T1HZ94</accession>
<evidence type="ECO:0000256" key="3">
    <source>
        <dbReference type="SAM" id="Coils"/>
    </source>
</evidence>
<dbReference type="GO" id="GO:0005634">
    <property type="term" value="C:nucleus"/>
    <property type="evidence" value="ECO:0007669"/>
    <property type="project" value="UniProtKB-SubCell"/>
</dbReference>
<dbReference type="InterPro" id="IPR018501">
    <property type="entry name" value="DDT_dom"/>
</dbReference>
<dbReference type="PANTHER" id="PTHR45915:SF2">
    <property type="entry name" value="TOUTATIS, ISOFORM E"/>
    <property type="match status" value="1"/>
</dbReference>
<feature type="coiled-coil region" evidence="3">
    <location>
        <begin position="4"/>
        <end position="38"/>
    </location>
</feature>
<dbReference type="HOGENOM" id="CLU_607781_0_0_1"/>
<evidence type="ECO:0000313" key="6">
    <source>
        <dbReference type="Proteomes" id="UP000015103"/>
    </source>
</evidence>
<organism evidence="5 6">
    <name type="scientific">Rhodnius prolixus</name>
    <name type="common">Triatomid bug</name>
    <dbReference type="NCBI Taxonomy" id="13249"/>
    <lineage>
        <taxon>Eukaryota</taxon>
        <taxon>Metazoa</taxon>
        <taxon>Ecdysozoa</taxon>
        <taxon>Arthropoda</taxon>
        <taxon>Hexapoda</taxon>
        <taxon>Insecta</taxon>
        <taxon>Pterygota</taxon>
        <taxon>Neoptera</taxon>
        <taxon>Paraneoptera</taxon>
        <taxon>Hemiptera</taxon>
        <taxon>Heteroptera</taxon>
        <taxon>Panheteroptera</taxon>
        <taxon>Cimicomorpha</taxon>
        <taxon>Reduviidae</taxon>
        <taxon>Triatominae</taxon>
        <taxon>Rhodnius</taxon>
    </lineage>
</organism>
<reference evidence="5" key="1">
    <citation type="submission" date="2015-05" db="UniProtKB">
        <authorList>
            <consortium name="EnsemblMetazoa"/>
        </authorList>
    </citation>
    <scope>IDENTIFICATION</scope>
</reference>
<dbReference type="PANTHER" id="PTHR45915">
    <property type="entry name" value="TRANSCRIPTION INTERMEDIARY FACTOR"/>
    <property type="match status" value="1"/>
</dbReference>
<name>T1HZ94_RHOPR</name>
<dbReference type="InterPro" id="IPR028942">
    <property type="entry name" value="WHIM1_dom"/>
</dbReference>
<keyword evidence="3" id="KW-0175">Coiled coil</keyword>
<sequence length="451" mass="50788">MALLKVLEVRKRMEEREKKRLEQRAEKLATREKRMEQRKVEVELLRELRKPVEDMELNDTKPLPELNRIPGLRLSGQAFADTLMVFEFLHNFGETLGFDMESLPSLNSLQDALLGESEEAEEELMSVITQLVICGIEDPGIPHPARHTTLLCHSLKQADISHNNLSEILRIYLYANATGELKATTGVHFEREREKRMTEHHNNMAETIEESTGKNSAFFALLKENNTYKMSEWLKKRPFLSLNPTKKAAILAFLCHELLQNKAVIRQIDSAIETVAQLKRERWPIEANLRKLKHLHARKNKAIGVPGTKEGEAGTGAATATATTATTTTTTATATTTTTATATTGGNEDEAEVESCNESDITQPEEDELAKINVSETLAVVSKQAEVNTKALADFSSQLRATCIGQDRFCRRYWCLSTGVYIEAMESAEPDKYNVCKYLKLSIKNYKKCDQ</sequence>
<dbReference type="OMA" id="ATREKRM"/>
<dbReference type="SMART" id="SM00571">
    <property type="entry name" value="DDT"/>
    <property type="match status" value="1"/>
</dbReference>
<dbReference type="VEuPathDB" id="VectorBase:RPRC009364"/>
<dbReference type="eggNOG" id="KOG1245">
    <property type="taxonomic scope" value="Eukaryota"/>
</dbReference>
<proteinExistence type="predicted"/>
<keyword evidence="2" id="KW-0539">Nucleus</keyword>
<dbReference type="EnsemblMetazoa" id="RPRC009364-RA">
    <property type="protein sequence ID" value="RPRC009364-PA"/>
    <property type="gene ID" value="RPRC009364"/>
</dbReference>
<dbReference type="Pfam" id="PF15612">
    <property type="entry name" value="WHIM1"/>
    <property type="match status" value="1"/>
</dbReference>
<feature type="compositionally biased region" description="Low complexity" evidence="4">
    <location>
        <begin position="315"/>
        <end position="331"/>
    </location>
</feature>
<evidence type="ECO:0000256" key="4">
    <source>
        <dbReference type="SAM" id="MobiDB-lite"/>
    </source>
</evidence>
<evidence type="ECO:0000256" key="1">
    <source>
        <dbReference type="ARBA" id="ARBA00004123"/>
    </source>
</evidence>
<dbReference type="EMBL" id="ACPB03020611">
    <property type="status" value="NOT_ANNOTATED_CDS"/>
    <property type="molecule type" value="Genomic_DNA"/>
</dbReference>
<comment type="subcellular location">
    <subcellularLocation>
        <location evidence="1">Nucleus</location>
    </subcellularLocation>
</comment>
<protein>
    <submittedName>
        <fullName evidence="5">DDT domain-containing protein</fullName>
    </submittedName>
</protein>
<dbReference type="Proteomes" id="UP000015103">
    <property type="component" value="Unassembled WGS sequence"/>
</dbReference>
<dbReference type="GO" id="GO:0000785">
    <property type="term" value="C:chromatin"/>
    <property type="evidence" value="ECO:0007669"/>
    <property type="project" value="TreeGrafter"/>
</dbReference>
<keyword evidence="6" id="KW-1185">Reference proteome</keyword>
<evidence type="ECO:0000256" key="2">
    <source>
        <dbReference type="ARBA" id="ARBA00023242"/>
    </source>
</evidence>